<dbReference type="EMBL" id="AUZH01000027">
    <property type="protein sequence ID" value="KFN87164.1"/>
    <property type="molecule type" value="Genomic_DNA"/>
</dbReference>
<reference evidence="2 4" key="1">
    <citation type="journal article" date="2014" name="Genome Announc.">
        <title>Draft Genome Sequences of Streptococcus bovis Strains ATCC 33317 and JB1.</title>
        <authorList>
            <person name="Benahmed F.H."/>
            <person name="Gopinath G.R."/>
            <person name="Harbottle H."/>
            <person name="Cotta M.A."/>
            <person name="Luo Y."/>
            <person name="Henderson C."/>
            <person name="Teri P."/>
            <person name="Soppet D."/>
            <person name="Rasmussen M."/>
            <person name="Whitehead T.R."/>
            <person name="Davidson M."/>
        </authorList>
    </citation>
    <scope>NUCLEOTIDE SEQUENCE [LARGE SCALE GENOMIC DNA]</scope>
    <source>
        <strain evidence="2 4">JB1</strain>
    </source>
</reference>
<reference evidence="3 5" key="2">
    <citation type="submission" date="2016-10" db="EMBL/GenBank/DDBJ databases">
        <authorList>
            <person name="Varghese N."/>
            <person name="Submissions S."/>
        </authorList>
    </citation>
    <scope>NUCLEOTIDE SEQUENCE [LARGE SCALE GENOMIC DNA]</scope>
    <source>
        <strain evidence="3 5">JB1</strain>
    </source>
</reference>
<evidence type="ECO:0000313" key="3">
    <source>
        <dbReference type="EMBL" id="SFL38160.1"/>
    </source>
</evidence>
<gene>
    <name evidence="2" type="ORF">H702_08670</name>
    <name evidence="3" type="ORF">SAMN02910290_01590</name>
</gene>
<comment type="caution">
    <text evidence="2">The sequence shown here is derived from an EMBL/GenBank/DDBJ whole genome shotgun (WGS) entry which is preliminary data.</text>
</comment>
<evidence type="ECO:0000313" key="5">
    <source>
        <dbReference type="Proteomes" id="UP000182793"/>
    </source>
</evidence>
<dbReference type="Pfam" id="PF11364">
    <property type="entry name" value="DUF3165"/>
    <property type="match status" value="1"/>
</dbReference>
<keyword evidence="5" id="KW-1185">Reference proteome</keyword>
<dbReference type="InterPro" id="IPR021506">
    <property type="entry name" value="DUF3165"/>
</dbReference>
<name>A0A091BR14_STREI</name>
<dbReference type="Proteomes" id="UP000182793">
    <property type="component" value="Unassembled WGS sequence"/>
</dbReference>
<feature type="transmembrane region" description="Helical" evidence="1">
    <location>
        <begin position="29"/>
        <end position="50"/>
    </location>
</feature>
<organism evidence="2 4">
    <name type="scientific">Streptococcus equinus JB1</name>
    <dbReference type="NCBI Taxonomy" id="1294274"/>
    <lineage>
        <taxon>Bacteria</taxon>
        <taxon>Bacillati</taxon>
        <taxon>Bacillota</taxon>
        <taxon>Bacilli</taxon>
        <taxon>Lactobacillales</taxon>
        <taxon>Streptococcaceae</taxon>
        <taxon>Streptococcus</taxon>
    </lineage>
</organism>
<keyword evidence="1" id="KW-0472">Membrane</keyword>
<evidence type="ECO:0000256" key="1">
    <source>
        <dbReference type="SAM" id="Phobius"/>
    </source>
</evidence>
<dbReference type="RefSeq" id="WP_039697289.1">
    <property type="nucleotide sequence ID" value="NZ_AUZH01000027.1"/>
</dbReference>
<feature type="transmembrane region" description="Helical" evidence="1">
    <location>
        <begin position="6"/>
        <end position="22"/>
    </location>
</feature>
<dbReference type="Proteomes" id="UP000029382">
    <property type="component" value="Unassembled WGS sequence"/>
</dbReference>
<dbReference type="EMBL" id="FOTG01000009">
    <property type="protein sequence ID" value="SFL38160.1"/>
    <property type="molecule type" value="Genomic_DNA"/>
</dbReference>
<keyword evidence="1" id="KW-0812">Transmembrane</keyword>
<sequence length="90" mass="10225">MFYLIIAILIISYYIFMAPKTIRNTLGMIGFVGLVAMLLVLAVMSFVKIMQSPPEIFLALAMVALGFFALRDVYRLPVKKNENEQYSERG</sequence>
<protein>
    <submittedName>
        <fullName evidence="2">Membrane protein</fullName>
    </submittedName>
</protein>
<keyword evidence="1" id="KW-1133">Transmembrane helix</keyword>
<proteinExistence type="predicted"/>
<feature type="transmembrane region" description="Helical" evidence="1">
    <location>
        <begin position="56"/>
        <end position="74"/>
    </location>
</feature>
<accession>A0A091BR14</accession>
<evidence type="ECO:0000313" key="2">
    <source>
        <dbReference type="EMBL" id="KFN87164.1"/>
    </source>
</evidence>
<dbReference type="AlphaFoldDB" id="A0A091BR14"/>
<evidence type="ECO:0000313" key="4">
    <source>
        <dbReference type="Proteomes" id="UP000029382"/>
    </source>
</evidence>